<dbReference type="Pfam" id="PF11074">
    <property type="entry name" value="DUF2779"/>
    <property type="match status" value="1"/>
</dbReference>
<organism evidence="2 3">
    <name type="scientific">Nereida ignava</name>
    <dbReference type="NCBI Taxonomy" id="282199"/>
    <lineage>
        <taxon>Bacteria</taxon>
        <taxon>Pseudomonadati</taxon>
        <taxon>Pseudomonadota</taxon>
        <taxon>Alphaproteobacteria</taxon>
        <taxon>Rhodobacterales</taxon>
        <taxon>Roseobacteraceae</taxon>
        <taxon>Nereida</taxon>
    </lineage>
</organism>
<protein>
    <recommendedName>
        <fullName evidence="1">DUF2779 domain-containing protein</fullName>
    </recommendedName>
</protein>
<reference evidence="2 3" key="1">
    <citation type="submission" date="2015-04" db="EMBL/GenBank/DDBJ databases">
        <authorList>
            <person name="Syromyatnikov M.Y."/>
            <person name="Popov V.N."/>
        </authorList>
    </citation>
    <scope>NUCLEOTIDE SEQUENCE [LARGE SCALE GENOMIC DNA]</scope>
    <source>
        <strain evidence="2 3">CECT 5292</strain>
    </source>
</reference>
<gene>
    <name evidence="2" type="ORF">NIG5292_02786</name>
</gene>
<accession>A0A0U1NPP7</accession>
<dbReference type="RefSeq" id="WP_048600108.1">
    <property type="nucleotide sequence ID" value="NZ_CVPC01000033.1"/>
</dbReference>
<dbReference type="EMBL" id="CVQV01000033">
    <property type="protein sequence ID" value="CRK76721.1"/>
    <property type="molecule type" value="Genomic_DNA"/>
</dbReference>
<dbReference type="Proteomes" id="UP000048949">
    <property type="component" value="Unassembled WGS sequence"/>
</dbReference>
<dbReference type="OrthoDB" id="9783873at2"/>
<dbReference type="InterPro" id="IPR021301">
    <property type="entry name" value="DUF2779"/>
</dbReference>
<evidence type="ECO:0000313" key="2">
    <source>
        <dbReference type="EMBL" id="CRK76721.1"/>
    </source>
</evidence>
<evidence type="ECO:0000313" key="3">
    <source>
        <dbReference type="Proteomes" id="UP000048949"/>
    </source>
</evidence>
<evidence type="ECO:0000259" key="1">
    <source>
        <dbReference type="Pfam" id="PF11074"/>
    </source>
</evidence>
<keyword evidence="3" id="KW-1185">Reference proteome</keyword>
<proteinExistence type="predicted"/>
<feature type="domain" description="DUF2779" evidence="1">
    <location>
        <begin position="374"/>
        <end position="522"/>
    </location>
</feature>
<dbReference type="STRING" id="282199.GCA_001049735_02785"/>
<sequence>MLTKSRFVTALTCPSKLYFMLDRRYSNTSTDDPFLKALAEGGFQVGELAKLYFPGGVLVDSLDSDVALEATNSLLERDSVTIFEAAIRYKNCFIRVDILQKSGDQINLYEVKAKSFNSKDEVKFQKQNGEPSAEWRDYLYDAAFQKWVCLKAHVNWRVSAHLMLADKGQKTNAAGLNQVFKVRDNNGRKHVEMTKLPSPSALSPKIITAVNVDDMCEHIYSSTNHGLHVEETFEKMVHRFSNSLVNVEFISTTIGTKCAKCEFTASIEDQKSGKIDGRQHCFRTALGIDNNVFAKPNIFELWNFRGKDKLISDRKLLLEDMDEADLKVIPAATGLSNSERQFLQIQKAKTGDNSVYFDKDGLLSEMEVWKYPLHFIDFETTTVAIPFGAHQSPYEGIAFQFSHHIVESDGTVKHAGEFINAEPGSFPNFDFVRALKDQLGSDSGTIFRYSHHENTFLNLILEQLRSEATAVSDKDELIEFIKSIAKPAAKSEEQWSPDREMLDLLELVKKYYFDPATKGSNSIKHILPSVLHWSKFLQRKYSKPVYGSPNGIPSKNFQSWCWFQTTSEGLEKDPYDLLPKLFSGETNGDKRLLTNELELKNGGAALMAYAKMQFEDMSDYERGELQSALLKYCELDTLAMVMIYEAWVNHV</sequence>
<dbReference type="AlphaFoldDB" id="A0A0U1NPP7"/>
<name>A0A0U1NPP7_9RHOB</name>